<dbReference type="AlphaFoldDB" id="B5VYW9"/>
<accession>B5VYW9</accession>
<gene>
    <name evidence="1" type="ORF">AmaxDRAFT_1711</name>
</gene>
<dbReference type="EMBL" id="ABYK01000010">
    <property type="protein sequence ID" value="EDZ95441.1"/>
    <property type="molecule type" value="Genomic_DNA"/>
</dbReference>
<comment type="caution">
    <text evidence="1">The sequence shown here is derived from an EMBL/GenBank/DDBJ whole genome shotgun (WGS) entry which is preliminary data.</text>
</comment>
<proteinExistence type="predicted"/>
<keyword evidence="2" id="KW-1185">Reference proteome</keyword>
<sequence length="100" mass="10989">MGIPSLDLSYPPGYFKGLCRCFIENPTFPLTLLSAAYQPVSLRIDDDGSSRTFGFPNHGWLAVVASGSGFYFTPSVPRFNPGVMIPKTGGGYRRYSQRNC</sequence>
<organism evidence="1 2">
    <name type="scientific">Limnospira maxima CS-328</name>
    <dbReference type="NCBI Taxonomy" id="513049"/>
    <lineage>
        <taxon>Bacteria</taxon>
        <taxon>Bacillati</taxon>
        <taxon>Cyanobacteriota</taxon>
        <taxon>Cyanophyceae</taxon>
        <taxon>Oscillatoriophycideae</taxon>
        <taxon>Oscillatoriales</taxon>
        <taxon>Sirenicapillariaceae</taxon>
        <taxon>Limnospira</taxon>
    </lineage>
</organism>
<dbReference type="Proteomes" id="UP000004061">
    <property type="component" value="Unassembled WGS sequence"/>
</dbReference>
<evidence type="ECO:0000313" key="2">
    <source>
        <dbReference type="Proteomes" id="UP000004061"/>
    </source>
</evidence>
<evidence type="ECO:0000313" key="1">
    <source>
        <dbReference type="EMBL" id="EDZ95441.1"/>
    </source>
</evidence>
<protein>
    <submittedName>
        <fullName evidence="1">Uncharacterized protein</fullName>
    </submittedName>
</protein>
<name>B5VYW9_LIMMA</name>
<reference evidence="1 2" key="1">
    <citation type="journal article" date="2011" name="Appl. Environ. Microbiol.">
        <title>Contribution of a Sodium Ion Gradient to Energy Conservation during Fermentation in the Cyanobacterium Arthrospira (Spirulina) maxima CS-328.</title>
        <authorList>
            <person name="Carrieri D."/>
            <person name="Ananyev G."/>
            <person name="Lenz O."/>
            <person name="Bryant D.A."/>
            <person name="Dismukes G.C."/>
        </authorList>
    </citation>
    <scope>NUCLEOTIDE SEQUENCE [LARGE SCALE GENOMIC DNA]</scope>
    <source>
        <strain evidence="1 2">CS-328</strain>
    </source>
</reference>